<evidence type="ECO:0000313" key="2">
    <source>
        <dbReference type="Proteomes" id="UP000078431"/>
    </source>
</evidence>
<evidence type="ECO:0000313" key="1">
    <source>
        <dbReference type="EMBL" id="OAT58620.1"/>
    </source>
</evidence>
<comment type="caution">
    <text evidence="1">The sequence shown here is derived from an EMBL/GenBank/DDBJ whole genome shotgun (WGS) entry which is preliminary data.</text>
</comment>
<keyword evidence="2" id="KW-1185">Reference proteome</keyword>
<gene>
    <name evidence="1" type="ORF">M993_02742</name>
</gene>
<dbReference type="Proteomes" id="UP000078431">
    <property type="component" value="Unassembled WGS sequence"/>
</dbReference>
<sequence>MSEDKILDLLSALDAAIKILNSIDKPIENAEEATLFQKMAQQISEDLETKIPPKRKVIIEWSN</sequence>
<reference evidence="1 2" key="1">
    <citation type="submission" date="2016-04" db="EMBL/GenBank/DDBJ databases">
        <title>ATOL: Assembling a taxonomically balanced genome-scale reconstruction of the evolutionary history of the Enterobacteriaceae.</title>
        <authorList>
            <person name="Plunkett G.III."/>
            <person name="Neeno-Eckwall E.C."/>
            <person name="Glasner J.D."/>
            <person name="Perna N.T."/>
        </authorList>
    </citation>
    <scope>NUCLEOTIDE SEQUENCE [LARGE SCALE GENOMIC DNA]</scope>
    <source>
        <strain evidence="1 2">ATCC 12841</strain>
    </source>
</reference>
<proteinExistence type="predicted"/>
<name>A0AA91EDH9_9GAMM</name>
<dbReference type="AlphaFoldDB" id="A0AA91EDH9"/>
<accession>A0AA91EDH9</accession>
<dbReference type="RefSeq" id="WP_061553152.1">
    <property type="nucleotide sequence ID" value="NZ_LXEX01000038.1"/>
</dbReference>
<protein>
    <submittedName>
        <fullName evidence="1">Uncharacterized protein</fullName>
    </submittedName>
</protein>
<organism evidence="1 2">
    <name type="scientific">Obesumbacterium proteus ATCC 12841</name>
    <dbReference type="NCBI Taxonomy" id="1354268"/>
    <lineage>
        <taxon>Bacteria</taxon>
        <taxon>Pseudomonadati</taxon>
        <taxon>Pseudomonadota</taxon>
        <taxon>Gammaproteobacteria</taxon>
        <taxon>Enterobacterales</taxon>
        <taxon>Hafniaceae</taxon>
        <taxon>Obesumbacterium</taxon>
    </lineage>
</organism>
<dbReference type="EMBL" id="LXEX01000038">
    <property type="protein sequence ID" value="OAT58620.1"/>
    <property type="molecule type" value="Genomic_DNA"/>
</dbReference>